<organism evidence="2 3">
    <name type="scientific">Coptis chinensis</name>
    <dbReference type="NCBI Taxonomy" id="261450"/>
    <lineage>
        <taxon>Eukaryota</taxon>
        <taxon>Viridiplantae</taxon>
        <taxon>Streptophyta</taxon>
        <taxon>Embryophyta</taxon>
        <taxon>Tracheophyta</taxon>
        <taxon>Spermatophyta</taxon>
        <taxon>Magnoliopsida</taxon>
        <taxon>Ranunculales</taxon>
        <taxon>Ranunculaceae</taxon>
        <taxon>Coptidoideae</taxon>
        <taxon>Coptis</taxon>
    </lineage>
</organism>
<accession>A0A835GW96</accession>
<dbReference type="AlphaFoldDB" id="A0A835GW96"/>
<reference evidence="2 3" key="1">
    <citation type="submission" date="2020-10" db="EMBL/GenBank/DDBJ databases">
        <title>The Coptis chinensis genome and diversification of protoberbering-type alkaloids.</title>
        <authorList>
            <person name="Wang B."/>
            <person name="Shu S."/>
            <person name="Song C."/>
            <person name="Liu Y."/>
        </authorList>
    </citation>
    <scope>NUCLEOTIDE SEQUENCE [LARGE SCALE GENOMIC DNA]</scope>
    <source>
        <strain evidence="2">HL-2020</strain>
        <tissue evidence="2">Leaf</tissue>
    </source>
</reference>
<dbReference type="Proteomes" id="UP000631114">
    <property type="component" value="Unassembled WGS sequence"/>
</dbReference>
<evidence type="ECO:0000313" key="2">
    <source>
        <dbReference type="EMBL" id="KAF9588695.1"/>
    </source>
</evidence>
<keyword evidence="3" id="KW-1185">Reference proteome</keyword>
<protein>
    <recommendedName>
        <fullName evidence="1">Reverse transcriptase zinc-binding domain-containing protein</fullName>
    </recommendedName>
</protein>
<comment type="caution">
    <text evidence="2">The sequence shown here is derived from an EMBL/GenBank/DDBJ whole genome shotgun (WGS) entry which is preliminary data.</text>
</comment>
<evidence type="ECO:0000313" key="3">
    <source>
        <dbReference type="Proteomes" id="UP000631114"/>
    </source>
</evidence>
<dbReference type="EMBL" id="JADFTS010000009">
    <property type="protein sequence ID" value="KAF9588695.1"/>
    <property type="molecule type" value="Genomic_DNA"/>
</dbReference>
<dbReference type="InterPro" id="IPR026960">
    <property type="entry name" value="RVT-Znf"/>
</dbReference>
<name>A0A835GW96_9MAGN</name>
<proteinExistence type="predicted"/>
<feature type="domain" description="Reverse transcriptase zinc-binding" evidence="1">
    <location>
        <begin position="47"/>
        <end position="131"/>
    </location>
</feature>
<dbReference type="OrthoDB" id="1937542at2759"/>
<dbReference type="Pfam" id="PF13966">
    <property type="entry name" value="zf-RVT"/>
    <property type="match status" value="1"/>
</dbReference>
<gene>
    <name evidence="2" type="ORF">IFM89_014571</name>
</gene>
<evidence type="ECO:0000259" key="1">
    <source>
        <dbReference type="Pfam" id="PF13966"/>
    </source>
</evidence>
<sequence length="153" mass="17584">MVNNDLVFLTPFSSLLNAAGLNTTGVLRDISQPLDYLVWCPDLKGFFSCKSTHDTIRKHGNTNVWHKQVWNSHIHPRVAVTAQKILKGCTATDDVIQKKGIHLAYICRLCGQQCETLKHIMWECKFSQDIWKWLQISLKFSRPFCPSCRPIKL</sequence>